<dbReference type="AlphaFoldDB" id="A0A5C8PL54"/>
<dbReference type="Gene3D" id="3.30.9.10">
    <property type="entry name" value="D-Amino Acid Oxidase, subunit A, domain 2"/>
    <property type="match status" value="1"/>
</dbReference>
<organism evidence="5 6">
    <name type="scientific">Vineibacter terrae</name>
    <dbReference type="NCBI Taxonomy" id="2586908"/>
    <lineage>
        <taxon>Bacteria</taxon>
        <taxon>Pseudomonadati</taxon>
        <taxon>Pseudomonadota</taxon>
        <taxon>Alphaproteobacteria</taxon>
        <taxon>Hyphomicrobiales</taxon>
        <taxon>Vineibacter</taxon>
    </lineage>
</organism>
<dbReference type="PANTHER" id="PTHR43004:SF19">
    <property type="entry name" value="BINDING MONOOXYGENASE, PUTATIVE (JCVI)-RELATED"/>
    <property type="match status" value="1"/>
</dbReference>
<dbReference type="InterPro" id="IPR050641">
    <property type="entry name" value="RIFMO-like"/>
</dbReference>
<reference evidence="5 6" key="1">
    <citation type="submission" date="2019-06" db="EMBL/GenBank/DDBJ databases">
        <title>New taxonomy in bacterial strain CC-CFT640, isolated from vineyard.</title>
        <authorList>
            <person name="Lin S.-Y."/>
            <person name="Tsai C.-F."/>
            <person name="Young C.-C."/>
        </authorList>
    </citation>
    <scope>NUCLEOTIDE SEQUENCE [LARGE SCALE GENOMIC DNA]</scope>
    <source>
        <strain evidence="5 6">CC-CFT640</strain>
    </source>
</reference>
<dbReference type="Gene3D" id="3.50.50.60">
    <property type="entry name" value="FAD/NAD(P)-binding domain"/>
    <property type="match status" value="1"/>
</dbReference>
<proteinExistence type="predicted"/>
<dbReference type="RefSeq" id="WP_147848034.1">
    <property type="nucleotide sequence ID" value="NZ_VDUZ01000017.1"/>
</dbReference>
<dbReference type="GO" id="GO:0071949">
    <property type="term" value="F:FAD binding"/>
    <property type="evidence" value="ECO:0007669"/>
    <property type="project" value="InterPro"/>
</dbReference>
<evidence type="ECO:0000256" key="1">
    <source>
        <dbReference type="ARBA" id="ARBA00001974"/>
    </source>
</evidence>
<accession>A0A5C8PL54</accession>
<keyword evidence="6" id="KW-1185">Reference proteome</keyword>
<dbReference type="PRINTS" id="PR00420">
    <property type="entry name" value="RNGMNOXGNASE"/>
</dbReference>
<dbReference type="Gene3D" id="3.40.30.120">
    <property type="match status" value="1"/>
</dbReference>
<keyword evidence="2" id="KW-0285">Flavoprotein</keyword>
<dbReference type="PANTHER" id="PTHR43004">
    <property type="entry name" value="TRK SYSTEM POTASSIUM UPTAKE PROTEIN"/>
    <property type="match status" value="1"/>
</dbReference>
<dbReference type="OrthoDB" id="9791689at2"/>
<dbReference type="InterPro" id="IPR002938">
    <property type="entry name" value="FAD-bd"/>
</dbReference>
<comment type="caution">
    <text evidence="5">The sequence shown here is derived from an EMBL/GenBank/DDBJ whole genome shotgun (WGS) entry which is preliminary data.</text>
</comment>
<dbReference type="EMBL" id="VDUZ01000017">
    <property type="protein sequence ID" value="TXL74661.1"/>
    <property type="molecule type" value="Genomic_DNA"/>
</dbReference>
<feature type="domain" description="FAD-binding" evidence="4">
    <location>
        <begin position="8"/>
        <end position="368"/>
    </location>
</feature>
<dbReference type="Pfam" id="PF21274">
    <property type="entry name" value="Rng_hyd_C"/>
    <property type="match status" value="1"/>
</dbReference>
<evidence type="ECO:0000256" key="3">
    <source>
        <dbReference type="ARBA" id="ARBA00022827"/>
    </source>
</evidence>
<dbReference type="Proteomes" id="UP000321638">
    <property type="component" value="Unassembled WGS sequence"/>
</dbReference>
<gene>
    <name evidence="5" type="ORF">FHP25_16435</name>
</gene>
<evidence type="ECO:0000313" key="5">
    <source>
        <dbReference type="EMBL" id="TXL74661.1"/>
    </source>
</evidence>
<evidence type="ECO:0000256" key="2">
    <source>
        <dbReference type="ARBA" id="ARBA00022630"/>
    </source>
</evidence>
<dbReference type="SUPFAM" id="SSF51905">
    <property type="entry name" value="FAD/NAD(P)-binding domain"/>
    <property type="match status" value="1"/>
</dbReference>
<protein>
    <submittedName>
        <fullName evidence="5">FAD-dependent oxidoreductase</fullName>
    </submittedName>
</protein>
<dbReference type="Pfam" id="PF01494">
    <property type="entry name" value="FAD_binding_3"/>
    <property type="match status" value="1"/>
</dbReference>
<dbReference type="NCBIfam" id="NF004780">
    <property type="entry name" value="PRK06126.1"/>
    <property type="match status" value="1"/>
</dbReference>
<comment type="cofactor">
    <cofactor evidence="1">
        <name>FAD</name>
        <dbReference type="ChEBI" id="CHEBI:57692"/>
    </cofactor>
</comment>
<evidence type="ECO:0000313" key="6">
    <source>
        <dbReference type="Proteomes" id="UP000321638"/>
    </source>
</evidence>
<evidence type="ECO:0000259" key="4">
    <source>
        <dbReference type="Pfam" id="PF01494"/>
    </source>
</evidence>
<sequence>MSDTNGCDCDVLVVGAGPVGLTLAMDLASRGVSVRVLEARPADAPAHPKCNTTSARSMEIFRRLGVAAEVRRAGLPADHPCDVAYATRFLGHELGRFPFPAWSRRYDDADGSLDGTWPTPEPPHRISQLYLEPVLRRHAMDTLSIAVDFDAEVTALTDRGAGVEALVRHPATGSERRLRARFAVGCDGARSLVRKAIGAKLHGDDNLSRTRSVYLRSHDLKARQPRAAAWMTWIINDERRGNVIALDGESLWLCHCTLRREEAFDATDTRAMIAQVIGAPVDVEILAAEDWTGRRLVADRYRAGNMFLAGDAAHLWIPYGGFGMNAGIEDAISLGWMLAATLKGWGSSALLDAYEAERQPIGEQVSRAAQRLFAEQGRVRLPAALEDDGPDGDGARRAYGAALLATDKAQFNPVGLNFAIAYGGSPVIAYDDGIAPAFEIDRYEPSTTPGCRAPQARLRDGAWLHDLLGPDFTLVTHGRTPLSTAFQAAATRQGLPLAVVDISAEPQAAALYDHPLVLVRPDQRVAWRGHAPPAAIDALLERVRGARQQEARS</sequence>
<name>A0A5C8PL54_9HYPH</name>
<keyword evidence="3" id="KW-0274">FAD</keyword>
<dbReference type="GO" id="GO:0016709">
    <property type="term" value="F:oxidoreductase activity, acting on paired donors, with incorporation or reduction of molecular oxygen, NAD(P)H as one donor, and incorporation of one atom of oxygen"/>
    <property type="evidence" value="ECO:0007669"/>
    <property type="project" value="UniProtKB-ARBA"/>
</dbReference>
<dbReference type="InterPro" id="IPR036188">
    <property type="entry name" value="FAD/NAD-bd_sf"/>
</dbReference>